<comment type="caution">
    <text evidence="1">The sequence shown here is derived from an EMBL/GenBank/DDBJ whole genome shotgun (WGS) entry which is preliminary data.</text>
</comment>
<evidence type="ECO:0000313" key="1">
    <source>
        <dbReference type="EMBL" id="CAB9512379.1"/>
    </source>
</evidence>
<keyword evidence="2" id="KW-1185">Reference proteome</keyword>
<proteinExistence type="predicted"/>
<gene>
    <name evidence="1" type="ORF">SEMRO_533_G161640.1</name>
</gene>
<accession>A0A9N8E1R9</accession>
<dbReference type="EMBL" id="CAICTM010000532">
    <property type="protein sequence ID" value="CAB9512379.1"/>
    <property type="molecule type" value="Genomic_DNA"/>
</dbReference>
<sequence>MDNQILPEDQASPSLAQSFNILGLPAYTAIAIVPDNAASLPNCMSKTMRHYLLKTFPDLAVVAEESRWESQPAVSSRIGTRSAPLRSLLPMAPQRQDSILSFSSCSTSGSSCSSSSSSKSSTGSLNRRSLLARQGSTMSLLVRQSSLRTVGGGVGLPRMPKRQDSVSFLF</sequence>
<dbReference type="AlphaFoldDB" id="A0A9N8E1R9"/>
<evidence type="ECO:0000313" key="2">
    <source>
        <dbReference type="Proteomes" id="UP001153069"/>
    </source>
</evidence>
<protein>
    <submittedName>
        <fullName evidence="1">Uncharacterized protein</fullName>
    </submittedName>
</protein>
<organism evidence="1 2">
    <name type="scientific">Seminavis robusta</name>
    <dbReference type="NCBI Taxonomy" id="568900"/>
    <lineage>
        <taxon>Eukaryota</taxon>
        <taxon>Sar</taxon>
        <taxon>Stramenopiles</taxon>
        <taxon>Ochrophyta</taxon>
        <taxon>Bacillariophyta</taxon>
        <taxon>Bacillariophyceae</taxon>
        <taxon>Bacillariophycidae</taxon>
        <taxon>Naviculales</taxon>
        <taxon>Naviculaceae</taxon>
        <taxon>Seminavis</taxon>
    </lineage>
</organism>
<dbReference type="Proteomes" id="UP001153069">
    <property type="component" value="Unassembled WGS sequence"/>
</dbReference>
<name>A0A9N8E1R9_9STRA</name>
<reference evidence="1" key="1">
    <citation type="submission" date="2020-06" db="EMBL/GenBank/DDBJ databases">
        <authorList>
            <consortium name="Plant Systems Biology data submission"/>
        </authorList>
    </citation>
    <scope>NUCLEOTIDE SEQUENCE</scope>
    <source>
        <strain evidence="1">D6</strain>
    </source>
</reference>